<dbReference type="Pfam" id="PF21265">
    <property type="entry name" value="SBB_T7"/>
    <property type="match status" value="1"/>
</dbReference>
<dbReference type="InterPro" id="IPR012340">
    <property type="entry name" value="NA-bd_OB-fold"/>
</dbReference>
<dbReference type="GO" id="GO:0003677">
    <property type="term" value="F:DNA binding"/>
    <property type="evidence" value="ECO:0007669"/>
    <property type="project" value="UniProtKB-KW"/>
</dbReference>
<evidence type="ECO:0000313" key="3">
    <source>
        <dbReference type="EMBL" id="ATS93367.1"/>
    </source>
</evidence>
<reference evidence="3 4" key="1">
    <citation type="submission" date="2017-09" db="EMBL/GenBank/DDBJ databases">
        <title>Complete genome sequence of bacteriophage (DU_RP_I) infecting Ralstonia solanacearum.</title>
        <authorList>
            <person name="Park T.-H."/>
        </authorList>
    </citation>
    <scope>NUCLEOTIDE SEQUENCE [LARGE SCALE GENOMIC DNA]</scope>
</reference>
<feature type="region of interest" description="Disordered" evidence="1">
    <location>
        <begin position="192"/>
        <end position="229"/>
    </location>
</feature>
<accession>A0A2D2W4Z4</accession>
<keyword evidence="4" id="KW-1185">Reference proteome</keyword>
<dbReference type="InterPro" id="IPR049476">
    <property type="entry name" value="SBB_BPT7"/>
</dbReference>
<dbReference type="SUPFAM" id="SSF50249">
    <property type="entry name" value="Nucleic acid-binding proteins"/>
    <property type="match status" value="1"/>
</dbReference>
<evidence type="ECO:0000256" key="1">
    <source>
        <dbReference type="SAM" id="MobiDB-lite"/>
    </source>
</evidence>
<feature type="domain" description="Single-stranded DNA-binding protein BPT7" evidence="2">
    <location>
        <begin position="18"/>
        <end position="184"/>
    </location>
</feature>
<organism evidence="3 4">
    <name type="scientific">Ralstonia phage DU_RP_I</name>
    <dbReference type="NCBI Taxonomy" id="2041493"/>
    <lineage>
        <taxon>Viruses</taxon>
        <taxon>Duplodnaviria</taxon>
        <taxon>Heunggongvirae</taxon>
        <taxon>Uroviricota</taxon>
        <taxon>Caudoviricetes</taxon>
        <taxon>Autographivirales</taxon>
        <taxon>Gyeongsanvirus</taxon>
        <taxon>Gyeongsanvirus DURPI</taxon>
    </lineage>
</organism>
<keyword evidence="3" id="KW-0238">DNA-binding</keyword>
<evidence type="ECO:0000313" key="4">
    <source>
        <dbReference type="Proteomes" id="UP000240487"/>
    </source>
</evidence>
<feature type="region of interest" description="Disordered" evidence="1">
    <location>
        <begin position="1"/>
        <end position="36"/>
    </location>
</feature>
<proteinExistence type="predicted"/>
<sequence>MAEKKQRNPSFTSPRGIARYPSLNKPDYGNEQFPKPDGEYKVQLILSEAEAQPLIEKLQPLYDAAIEEGKAKFKELKVEQRKKLGALKENDLYATEYDQETEEPTGNLIFKFTMQAGGRNKKGEPWSRKPALFDAKGKPLPKNAPAIWGGSEVKVSFEAAPYFIPGTGAAGLKLRLQAVQVLELVTGGQRSADAYGFGAEDGYEADDNNEEGDGAPDTDGKSGSGEDEF</sequence>
<evidence type="ECO:0000259" key="2">
    <source>
        <dbReference type="Pfam" id="PF21265"/>
    </source>
</evidence>
<dbReference type="EMBL" id="MF979559">
    <property type="protein sequence ID" value="ATS93367.1"/>
    <property type="molecule type" value="Genomic_DNA"/>
</dbReference>
<dbReference type="Proteomes" id="UP000240487">
    <property type="component" value="Segment"/>
</dbReference>
<name>A0A2D2W4Z4_9CAUD</name>
<protein>
    <submittedName>
        <fullName evidence="3">Putative single-stranded DNA-binding protein</fullName>
    </submittedName>
</protein>
<gene>
    <name evidence="3" type="ORF">R1B41kb_p006</name>
</gene>
<feature type="compositionally biased region" description="Acidic residues" evidence="1">
    <location>
        <begin position="201"/>
        <end position="216"/>
    </location>
</feature>
<dbReference type="Gene3D" id="2.40.50.140">
    <property type="entry name" value="Nucleic acid-binding proteins"/>
    <property type="match status" value="1"/>
</dbReference>